<keyword evidence="1" id="KW-0732">Signal</keyword>
<evidence type="ECO:0000313" key="3">
    <source>
        <dbReference type="Proteomes" id="UP000007963"/>
    </source>
</evidence>
<dbReference type="HOGENOM" id="CLU_2319936_0_0_1"/>
<dbReference type="VEuPathDB" id="FungiDB:ATEG_02456"/>
<dbReference type="AlphaFoldDB" id="Q0CV28"/>
<gene>
    <name evidence="2" type="ORF">ATEG_02456</name>
</gene>
<dbReference type="RefSeq" id="XP_001211634.1">
    <property type="nucleotide sequence ID" value="XM_001211634.1"/>
</dbReference>
<reference evidence="3" key="1">
    <citation type="submission" date="2005-09" db="EMBL/GenBank/DDBJ databases">
        <title>Annotation of the Aspergillus terreus NIH2624 genome.</title>
        <authorList>
            <person name="Birren B.W."/>
            <person name="Lander E.S."/>
            <person name="Galagan J.E."/>
            <person name="Nusbaum C."/>
            <person name="Devon K."/>
            <person name="Henn M."/>
            <person name="Ma L.-J."/>
            <person name="Jaffe D.B."/>
            <person name="Butler J."/>
            <person name="Alvarez P."/>
            <person name="Gnerre S."/>
            <person name="Grabherr M."/>
            <person name="Kleber M."/>
            <person name="Mauceli E.W."/>
            <person name="Brockman W."/>
            <person name="Rounsley S."/>
            <person name="Young S.K."/>
            <person name="LaButti K."/>
            <person name="Pushparaj V."/>
            <person name="DeCaprio D."/>
            <person name="Crawford M."/>
            <person name="Koehrsen M."/>
            <person name="Engels R."/>
            <person name="Montgomery P."/>
            <person name="Pearson M."/>
            <person name="Howarth C."/>
            <person name="Larson L."/>
            <person name="Luoma S."/>
            <person name="White J."/>
            <person name="Alvarado L."/>
            <person name="Kodira C.D."/>
            <person name="Zeng Q."/>
            <person name="Oleary S."/>
            <person name="Yandava C."/>
            <person name="Denning D.W."/>
            <person name="Nierman W.C."/>
            <person name="Milne T."/>
            <person name="Madden K."/>
        </authorList>
    </citation>
    <scope>NUCLEOTIDE SEQUENCE [LARGE SCALE GENOMIC DNA]</scope>
    <source>
        <strain evidence="3">NIH 2624 / FGSC A1156</strain>
    </source>
</reference>
<name>Q0CV28_ASPTN</name>
<feature type="chain" id="PRO_5004170559" evidence="1">
    <location>
        <begin position="24"/>
        <end position="99"/>
    </location>
</feature>
<protein>
    <submittedName>
        <fullName evidence="2">Uncharacterized protein</fullName>
    </submittedName>
</protein>
<evidence type="ECO:0000313" key="2">
    <source>
        <dbReference type="EMBL" id="EAU37418.1"/>
    </source>
</evidence>
<feature type="signal peptide" evidence="1">
    <location>
        <begin position="1"/>
        <end position="23"/>
    </location>
</feature>
<proteinExistence type="predicted"/>
<dbReference type="GeneID" id="4316482"/>
<accession>Q0CV28</accession>
<sequence length="99" mass="11062">MLRQLLLTDSLCLLCLLAWRVKSNLELGSVSTLYVPPKQGIETQSMPVDQNLPTLVDEGVVWTSAHLPVSPFNTPDSLLETWGSCTEYNTIRQLDPSFK</sequence>
<evidence type="ECO:0000256" key="1">
    <source>
        <dbReference type="SAM" id="SignalP"/>
    </source>
</evidence>
<organism evidence="2 3">
    <name type="scientific">Aspergillus terreus (strain NIH 2624 / FGSC A1156)</name>
    <dbReference type="NCBI Taxonomy" id="341663"/>
    <lineage>
        <taxon>Eukaryota</taxon>
        <taxon>Fungi</taxon>
        <taxon>Dikarya</taxon>
        <taxon>Ascomycota</taxon>
        <taxon>Pezizomycotina</taxon>
        <taxon>Eurotiomycetes</taxon>
        <taxon>Eurotiomycetidae</taxon>
        <taxon>Eurotiales</taxon>
        <taxon>Aspergillaceae</taxon>
        <taxon>Aspergillus</taxon>
        <taxon>Aspergillus subgen. Circumdati</taxon>
    </lineage>
</organism>
<dbReference type="Proteomes" id="UP000007963">
    <property type="component" value="Unassembled WGS sequence"/>
</dbReference>
<dbReference type="EMBL" id="CH476596">
    <property type="protein sequence ID" value="EAU37418.1"/>
    <property type="molecule type" value="Genomic_DNA"/>
</dbReference>